<dbReference type="EMBL" id="JBHSCW010000001">
    <property type="protein sequence ID" value="MFC4350162.1"/>
    <property type="molecule type" value="Genomic_DNA"/>
</dbReference>
<organism evidence="3 4">
    <name type="scientific">Fodinicurvata halophila</name>
    <dbReference type="NCBI Taxonomy" id="1419723"/>
    <lineage>
        <taxon>Bacteria</taxon>
        <taxon>Pseudomonadati</taxon>
        <taxon>Pseudomonadota</taxon>
        <taxon>Alphaproteobacteria</taxon>
        <taxon>Rhodospirillales</taxon>
        <taxon>Rhodovibrionaceae</taxon>
        <taxon>Fodinicurvata</taxon>
    </lineage>
</organism>
<dbReference type="RefSeq" id="WP_382420339.1">
    <property type="nucleotide sequence ID" value="NZ_JBHSCW010000001.1"/>
</dbReference>
<feature type="domain" description="Retropepsin-like aspartic endopeptidase" evidence="2">
    <location>
        <begin position="54"/>
        <end position="179"/>
    </location>
</feature>
<keyword evidence="4" id="KW-1185">Reference proteome</keyword>
<accession>A0ABV8UFX9</accession>
<dbReference type="InterPro" id="IPR021109">
    <property type="entry name" value="Peptidase_aspartic_dom_sf"/>
</dbReference>
<dbReference type="Pfam" id="PF05618">
    <property type="entry name" value="Zn_protease"/>
    <property type="match status" value="1"/>
</dbReference>
<comment type="caution">
    <text evidence="3">The sequence shown here is derived from an EMBL/GenBank/DDBJ whole genome shotgun (WGS) entry which is preliminary data.</text>
</comment>
<dbReference type="SUPFAM" id="SSF50630">
    <property type="entry name" value="Acid proteases"/>
    <property type="match status" value="1"/>
</dbReference>
<protein>
    <submittedName>
        <fullName evidence="3">ATP-dependent zinc protease</fullName>
    </submittedName>
</protein>
<dbReference type="GO" id="GO:0006508">
    <property type="term" value="P:proteolysis"/>
    <property type="evidence" value="ECO:0007669"/>
    <property type="project" value="UniProtKB-KW"/>
</dbReference>
<keyword evidence="1" id="KW-0732">Signal</keyword>
<evidence type="ECO:0000259" key="2">
    <source>
        <dbReference type="Pfam" id="PF05618"/>
    </source>
</evidence>
<feature type="signal peptide" evidence="1">
    <location>
        <begin position="1"/>
        <end position="38"/>
    </location>
</feature>
<evidence type="ECO:0000313" key="3">
    <source>
        <dbReference type="EMBL" id="MFC4350162.1"/>
    </source>
</evidence>
<feature type="chain" id="PRO_5045770419" evidence="1">
    <location>
        <begin position="39"/>
        <end position="189"/>
    </location>
</feature>
<keyword evidence="3" id="KW-0645">Protease</keyword>
<evidence type="ECO:0000313" key="4">
    <source>
        <dbReference type="Proteomes" id="UP001595799"/>
    </source>
</evidence>
<name>A0ABV8UFX9_9PROT</name>
<keyword evidence="3" id="KW-0378">Hydrolase</keyword>
<dbReference type="PANTHER" id="PTHR38037:SF2">
    <property type="entry name" value="ATP-DEPENDENT ZINC PROTEASE DOMAIN-CONTAINING PROTEIN-RELATED"/>
    <property type="match status" value="1"/>
</dbReference>
<dbReference type="Proteomes" id="UP001595799">
    <property type="component" value="Unassembled WGS sequence"/>
</dbReference>
<dbReference type="InterPro" id="IPR008503">
    <property type="entry name" value="Asp_endopeptidase"/>
</dbReference>
<evidence type="ECO:0000256" key="1">
    <source>
        <dbReference type="SAM" id="SignalP"/>
    </source>
</evidence>
<reference evidence="4" key="1">
    <citation type="journal article" date="2019" name="Int. J. Syst. Evol. Microbiol.">
        <title>The Global Catalogue of Microorganisms (GCM) 10K type strain sequencing project: providing services to taxonomists for standard genome sequencing and annotation.</title>
        <authorList>
            <consortium name="The Broad Institute Genomics Platform"/>
            <consortium name="The Broad Institute Genome Sequencing Center for Infectious Disease"/>
            <person name="Wu L."/>
            <person name="Ma J."/>
        </authorList>
    </citation>
    <scope>NUCLEOTIDE SEQUENCE [LARGE SCALE GENOMIC DNA]</scope>
    <source>
        <strain evidence="4">CECT 8472</strain>
    </source>
</reference>
<gene>
    <name evidence="3" type="ORF">ACFOW6_01260</name>
</gene>
<dbReference type="GO" id="GO:0008233">
    <property type="term" value="F:peptidase activity"/>
    <property type="evidence" value="ECO:0007669"/>
    <property type="project" value="UniProtKB-KW"/>
</dbReference>
<proteinExistence type="predicted"/>
<dbReference type="PANTHER" id="PTHR38037">
    <property type="entry name" value="ZN_PROTEASE DOMAIN-CONTAINING PROTEIN"/>
    <property type="match status" value="1"/>
</dbReference>
<sequence>MFSADRRDTSTPLSFPTLARLVLFTLAAILLNVSSALADDENGDEDWYEVRLFGYVEPIVLVEGNIRMQARLDTGAETTSLHATNIETFEKDDEEWVRFTTEGDDGKNAEYEREIVHTVQIVGEENSRPVIMMDICLGNLQKTLEVNLNDRTELTYSALIGRNFMQPGILVNGSEKNTSTPDCDLAVPE</sequence>
<dbReference type="Gene3D" id="2.40.70.10">
    <property type="entry name" value="Acid Proteases"/>
    <property type="match status" value="1"/>
</dbReference>